<feature type="transmembrane region" description="Helical" evidence="6">
    <location>
        <begin position="41"/>
        <end position="60"/>
    </location>
</feature>
<comment type="similarity">
    <text evidence="2">Belongs to the GtrA family.</text>
</comment>
<dbReference type="EMBL" id="JAEVLS010000003">
    <property type="protein sequence ID" value="MBM0106222.1"/>
    <property type="molecule type" value="Genomic_DNA"/>
</dbReference>
<comment type="caution">
    <text evidence="8">The sequence shown here is derived from an EMBL/GenBank/DDBJ whole genome shotgun (WGS) entry which is preliminary data.</text>
</comment>
<dbReference type="InterPro" id="IPR007267">
    <property type="entry name" value="GtrA_DPMS_TM"/>
</dbReference>
<evidence type="ECO:0000256" key="6">
    <source>
        <dbReference type="SAM" id="Phobius"/>
    </source>
</evidence>
<keyword evidence="9" id="KW-1185">Reference proteome</keyword>
<evidence type="ECO:0000256" key="1">
    <source>
        <dbReference type="ARBA" id="ARBA00004141"/>
    </source>
</evidence>
<name>A0ABS1WZ22_9GAMM</name>
<proteinExistence type="inferred from homology"/>
<organism evidence="8 9">
    <name type="scientific">Steroidobacter gossypii</name>
    <dbReference type="NCBI Taxonomy" id="2805490"/>
    <lineage>
        <taxon>Bacteria</taxon>
        <taxon>Pseudomonadati</taxon>
        <taxon>Pseudomonadota</taxon>
        <taxon>Gammaproteobacteria</taxon>
        <taxon>Steroidobacterales</taxon>
        <taxon>Steroidobacteraceae</taxon>
        <taxon>Steroidobacter</taxon>
    </lineage>
</organism>
<accession>A0ABS1WZ22</accession>
<sequence>MILSAQVRRFLLSGVLATAVHFVVAASLIEQAQTEPAIANAVAFTVATAFSYVINTLWSFNSSIDGRTLIRFVLVQLLGVGLAAGVSGTVDWLGLHYIIGIMCVPVFVTPVTYTLHRLWTYRPRTAN</sequence>
<keyword evidence="5 6" id="KW-0472">Membrane</keyword>
<evidence type="ECO:0000256" key="2">
    <source>
        <dbReference type="ARBA" id="ARBA00009399"/>
    </source>
</evidence>
<dbReference type="PANTHER" id="PTHR38459">
    <property type="entry name" value="PROPHAGE BACTOPRENOL-LINKED GLUCOSE TRANSLOCASE HOMOLOG"/>
    <property type="match status" value="1"/>
</dbReference>
<evidence type="ECO:0000259" key="7">
    <source>
        <dbReference type="Pfam" id="PF04138"/>
    </source>
</evidence>
<feature type="transmembrane region" description="Helical" evidence="6">
    <location>
        <begin position="72"/>
        <end position="90"/>
    </location>
</feature>
<keyword evidence="4 6" id="KW-1133">Transmembrane helix</keyword>
<keyword evidence="3 6" id="KW-0812">Transmembrane</keyword>
<comment type="subcellular location">
    <subcellularLocation>
        <location evidence="1">Membrane</location>
        <topology evidence="1">Multi-pass membrane protein</topology>
    </subcellularLocation>
</comment>
<dbReference type="InterPro" id="IPR051401">
    <property type="entry name" value="GtrA_CellWall_Glycosyl"/>
</dbReference>
<dbReference type="Proteomes" id="UP000661077">
    <property type="component" value="Unassembled WGS sequence"/>
</dbReference>
<evidence type="ECO:0000313" key="8">
    <source>
        <dbReference type="EMBL" id="MBM0106222.1"/>
    </source>
</evidence>
<evidence type="ECO:0000313" key="9">
    <source>
        <dbReference type="Proteomes" id="UP000661077"/>
    </source>
</evidence>
<evidence type="ECO:0000256" key="3">
    <source>
        <dbReference type="ARBA" id="ARBA00022692"/>
    </source>
</evidence>
<dbReference type="Pfam" id="PF04138">
    <property type="entry name" value="GtrA_DPMS_TM"/>
    <property type="match status" value="1"/>
</dbReference>
<protein>
    <submittedName>
        <fullName evidence="8">GtrA family protein</fullName>
    </submittedName>
</protein>
<gene>
    <name evidence="8" type="ORF">JM946_15930</name>
</gene>
<evidence type="ECO:0000256" key="4">
    <source>
        <dbReference type="ARBA" id="ARBA00022989"/>
    </source>
</evidence>
<dbReference type="RefSeq" id="WP_203168333.1">
    <property type="nucleotide sequence ID" value="NZ_JAEVLS010000003.1"/>
</dbReference>
<feature type="transmembrane region" description="Helical" evidence="6">
    <location>
        <begin position="96"/>
        <end position="115"/>
    </location>
</feature>
<dbReference type="PANTHER" id="PTHR38459:SF1">
    <property type="entry name" value="PROPHAGE BACTOPRENOL-LINKED GLUCOSE TRANSLOCASE HOMOLOG"/>
    <property type="match status" value="1"/>
</dbReference>
<evidence type="ECO:0000256" key="5">
    <source>
        <dbReference type="ARBA" id="ARBA00023136"/>
    </source>
</evidence>
<feature type="domain" description="GtrA/DPMS transmembrane" evidence="7">
    <location>
        <begin position="9"/>
        <end position="120"/>
    </location>
</feature>
<reference evidence="8 9" key="1">
    <citation type="journal article" date="2021" name="Int. J. Syst. Evol. Microbiol.">
        <title>Steroidobacter gossypii sp. nov., isolated from soil of cotton cropping field.</title>
        <authorList>
            <person name="Huang R."/>
            <person name="Yang S."/>
            <person name="Zhen C."/>
            <person name="Liu W."/>
        </authorList>
    </citation>
    <scope>NUCLEOTIDE SEQUENCE [LARGE SCALE GENOMIC DNA]</scope>
    <source>
        <strain evidence="8 9">S1-65</strain>
    </source>
</reference>